<dbReference type="InterPro" id="IPR001584">
    <property type="entry name" value="Integrase_cat-core"/>
</dbReference>
<dbReference type="PROSITE" id="PS50994">
    <property type="entry name" value="INTEGRASE"/>
    <property type="match status" value="1"/>
</dbReference>
<dbReference type="Gene3D" id="3.30.420.10">
    <property type="entry name" value="Ribonuclease H-like superfamily/Ribonuclease H"/>
    <property type="match status" value="1"/>
</dbReference>
<evidence type="ECO:0000259" key="1">
    <source>
        <dbReference type="PROSITE" id="PS50994"/>
    </source>
</evidence>
<dbReference type="InterPro" id="IPR052160">
    <property type="entry name" value="Gypsy_RT_Integrase-like"/>
</dbReference>
<reference evidence="2" key="2">
    <citation type="submission" date="2022-01" db="EMBL/GenBank/DDBJ databases">
        <authorList>
            <person name="Yamashiro T."/>
            <person name="Shiraishi A."/>
            <person name="Satake H."/>
            <person name="Nakayama K."/>
        </authorList>
    </citation>
    <scope>NUCLEOTIDE SEQUENCE</scope>
</reference>
<sequence length="251" mass="28354">MSTAYHPQTDRQSERTIQTLKDMLRACVIDFGKGWVNHLPLVEFSYNNSYHASIKAAPFEALYSRKCHSPVCWAEAARDKTLFIKRHKEVDALEISNEFYGENYFLFRFTEVKNASHTNGNLKKPLLMDGSVKKWMFIWNRPLAAYRESAIHKVLKEPDEHKLKSSIALAISAGRAGVQAGVELPEHSSRAIMTIQHRKAASIQAASLNKKSTTRVVYFLEDIDDGNAVWNGIGVNAGDSKLMLLGITYYC</sequence>
<keyword evidence="2" id="KW-0808">Transferase</keyword>
<keyword evidence="2" id="KW-0548">Nucleotidyltransferase</keyword>
<reference evidence="2" key="1">
    <citation type="journal article" date="2022" name="Int. J. Mol. Sci.">
        <title>Draft Genome of Tanacetum Coccineum: Genomic Comparison of Closely Related Tanacetum-Family Plants.</title>
        <authorList>
            <person name="Yamashiro T."/>
            <person name="Shiraishi A."/>
            <person name="Nakayama K."/>
            <person name="Satake H."/>
        </authorList>
    </citation>
    <scope>NUCLEOTIDE SEQUENCE</scope>
</reference>
<keyword evidence="3" id="KW-1185">Reference proteome</keyword>
<proteinExistence type="predicted"/>
<dbReference type="GO" id="GO:0003964">
    <property type="term" value="F:RNA-directed DNA polymerase activity"/>
    <property type="evidence" value="ECO:0007669"/>
    <property type="project" value="UniProtKB-KW"/>
</dbReference>
<dbReference type="PANTHER" id="PTHR47266">
    <property type="entry name" value="ENDONUCLEASE-RELATED"/>
    <property type="match status" value="1"/>
</dbReference>
<dbReference type="InterPro" id="IPR036397">
    <property type="entry name" value="RNaseH_sf"/>
</dbReference>
<protein>
    <submittedName>
        <fullName evidence="2">Reverse transcriptase domain-containing protein</fullName>
    </submittedName>
</protein>
<dbReference type="SUPFAM" id="SSF53098">
    <property type="entry name" value="Ribonuclease H-like"/>
    <property type="match status" value="1"/>
</dbReference>
<name>A0ABQ4XNJ2_9ASTR</name>
<comment type="caution">
    <text evidence="2">The sequence shown here is derived from an EMBL/GenBank/DDBJ whole genome shotgun (WGS) entry which is preliminary data.</text>
</comment>
<feature type="domain" description="Integrase catalytic" evidence="1">
    <location>
        <begin position="1"/>
        <end position="66"/>
    </location>
</feature>
<organism evidence="2 3">
    <name type="scientific">Tanacetum coccineum</name>
    <dbReference type="NCBI Taxonomy" id="301880"/>
    <lineage>
        <taxon>Eukaryota</taxon>
        <taxon>Viridiplantae</taxon>
        <taxon>Streptophyta</taxon>
        <taxon>Embryophyta</taxon>
        <taxon>Tracheophyta</taxon>
        <taxon>Spermatophyta</taxon>
        <taxon>Magnoliopsida</taxon>
        <taxon>eudicotyledons</taxon>
        <taxon>Gunneridae</taxon>
        <taxon>Pentapetalae</taxon>
        <taxon>asterids</taxon>
        <taxon>campanulids</taxon>
        <taxon>Asterales</taxon>
        <taxon>Asteraceae</taxon>
        <taxon>Asteroideae</taxon>
        <taxon>Anthemideae</taxon>
        <taxon>Anthemidinae</taxon>
        <taxon>Tanacetum</taxon>
    </lineage>
</organism>
<dbReference type="InterPro" id="IPR012337">
    <property type="entry name" value="RNaseH-like_sf"/>
</dbReference>
<evidence type="ECO:0000313" key="2">
    <source>
        <dbReference type="EMBL" id="GJS66949.1"/>
    </source>
</evidence>
<dbReference type="EMBL" id="BQNB010009684">
    <property type="protein sequence ID" value="GJS66949.1"/>
    <property type="molecule type" value="Genomic_DNA"/>
</dbReference>
<accession>A0ABQ4XNJ2</accession>
<evidence type="ECO:0000313" key="3">
    <source>
        <dbReference type="Proteomes" id="UP001151760"/>
    </source>
</evidence>
<dbReference type="Proteomes" id="UP001151760">
    <property type="component" value="Unassembled WGS sequence"/>
</dbReference>
<keyword evidence="2" id="KW-0695">RNA-directed DNA polymerase</keyword>
<gene>
    <name evidence="2" type="ORF">Tco_0681513</name>
</gene>